<comment type="caution">
    <text evidence="2">The sequence shown here is derived from an EMBL/GenBank/DDBJ whole genome shotgun (WGS) entry which is preliminary data.</text>
</comment>
<evidence type="ECO:0000256" key="1">
    <source>
        <dbReference type="SAM" id="MobiDB-lite"/>
    </source>
</evidence>
<proteinExistence type="predicted"/>
<keyword evidence="3" id="KW-1185">Reference proteome</keyword>
<sequence length="494" mass="54054">MAGDRDHLLGEDGAALGVFIGSGKFGLCPLQGGLGADLLRQQLFGALHGHQRRPFVAVPLAGAEQRQVVAHPLGGFTPHPVEQHGQQVPIAMAQFELHLRHRALQVHQRPPVRELERPPRSRQQLIETARLQRRRRSTVPSAAMTTSPHGACSNNDSSNNKAASFMAESMPGEERIHRRRAGTRGTQLRVMAHVVDKAHLAVGEHAVQVLAYAHRHHRVARALHDQRRYRQAADLLAVIGEEDDPGKVPGDLRVGAAKTAGQLRLQQWLPGRAHQRRGHGTGPAEVVVFEGGEQRLDFIRRKATGVPRRIDVAGRAADHHQPGNPPGPLTLGQHADHCAYRVPDHDHRPLGISVDQLVEVRGIAPERRIFFRRVGRKVGLTGANQVVADHAKARDQMRQQAAPHRLIAAEAVRQDQGSLPIPMSCNVVLSSAERSMLLVRIVEAWGGWLGLTGGLGRPMKQQCAGLDVTGAPGGSGLNWWTPYAIWGERGQIMR</sequence>
<reference evidence="2 3" key="1">
    <citation type="journal article" date="2017" name="Curr. Biol.">
        <title>Genome architecture and evolution of a unichromosomal asexual nematode.</title>
        <authorList>
            <person name="Fradin H."/>
            <person name="Zegar C."/>
            <person name="Gutwein M."/>
            <person name="Lucas J."/>
            <person name="Kovtun M."/>
            <person name="Corcoran D."/>
            <person name="Baugh L.R."/>
            <person name="Kiontke K."/>
            <person name="Gunsalus K."/>
            <person name="Fitch D.H."/>
            <person name="Piano F."/>
        </authorList>
    </citation>
    <scope>NUCLEOTIDE SEQUENCE [LARGE SCALE GENOMIC DNA]</scope>
    <source>
        <strain evidence="2">PF1309</strain>
    </source>
</reference>
<name>A0A2A2KAH8_9BILA</name>
<evidence type="ECO:0000313" key="2">
    <source>
        <dbReference type="EMBL" id="PAV70809.1"/>
    </source>
</evidence>
<organism evidence="2 3">
    <name type="scientific">Diploscapter pachys</name>
    <dbReference type="NCBI Taxonomy" id="2018661"/>
    <lineage>
        <taxon>Eukaryota</taxon>
        <taxon>Metazoa</taxon>
        <taxon>Ecdysozoa</taxon>
        <taxon>Nematoda</taxon>
        <taxon>Chromadorea</taxon>
        <taxon>Rhabditida</taxon>
        <taxon>Rhabditina</taxon>
        <taxon>Rhabditomorpha</taxon>
        <taxon>Rhabditoidea</taxon>
        <taxon>Rhabditidae</taxon>
        <taxon>Diploscapter</taxon>
    </lineage>
</organism>
<dbReference type="AlphaFoldDB" id="A0A2A2KAH8"/>
<accession>A0A2A2KAH8</accession>
<dbReference type="EMBL" id="LIAE01009209">
    <property type="protein sequence ID" value="PAV70809.1"/>
    <property type="molecule type" value="Genomic_DNA"/>
</dbReference>
<protein>
    <submittedName>
        <fullName evidence="2">Uncharacterized protein</fullName>
    </submittedName>
</protein>
<gene>
    <name evidence="2" type="ORF">WR25_22186</name>
</gene>
<feature type="region of interest" description="Disordered" evidence="1">
    <location>
        <begin position="132"/>
        <end position="156"/>
    </location>
</feature>
<feature type="compositionally biased region" description="Polar residues" evidence="1">
    <location>
        <begin position="138"/>
        <end position="148"/>
    </location>
</feature>
<dbReference type="Proteomes" id="UP000218231">
    <property type="component" value="Unassembled WGS sequence"/>
</dbReference>
<evidence type="ECO:0000313" key="3">
    <source>
        <dbReference type="Proteomes" id="UP000218231"/>
    </source>
</evidence>